<evidence type="ECO:0000313" key="6">
    <source>
        <dbReference type="EMBL" id="KAK3273650.1"/>
    </source>
</evidence>
<feature type="domain" description="EF-hand" evidence="5">
    <location>
        <begin position="220"/>
        <end position="255"/>
    </location>
</feature>
<keyword evidence="2" id="KW-0106">Calcium</keyword>
<reference evidence="6 7" key="1">
    <citation type="journal article" date="2015" name="Genome Biol. Evol.">
        <title>Comparative Genomics of a Bacterivorous Green Alga Reveals Evolutionary Causalities and Consequences of Phago-Mixotrophic Mode of Nutrition.</title>
        <authorList>
            <person name="Burns J.A."/>
            <person name="Paasch A."/>
            <person name="Narechania A."/>
            <person name="Kim E."/>
        </authorList>
    </citation>
    <scope>NUCLEOTIDE SEQUENCE [LARGE SCALE GENOMIC DNA]</scope>
    <source>
        <strain evidence="6 7">PLY_AMNH</strain>
    </source>
</reference>
<dbReference type="GO" id="GO:0004609">
    <property type="term" value="F:phosphatidylserine decarboxylase activity"/>
    <property type="evidence" value="ECO:0007669"/>
    <property type="project" value="InterPro"/>
</dbReference>
<feature type="compositionally biased region" description="Basic and acidic residues" evidence="4">
    <location>
        <begin position="59"/>
        <end position="83"/>
    </location>
</feature>
<dbReference type="PANTHER" id="PTHR10067">
    <property type="entry name" value="PHOSPHATIDYLSERINE DECARBOXYLASE"/>
    <property type="match status" value="1"/>
</dbReference>
<evidence type="ECO:0000256" key="3">
    <source>
        <dbReference type="ARBA" id="ARBA00023239"/>
    </source>
</evidence>
<dbReference type="GO" id="GO:0008654">
    <property type="term" value="P:phospholipid biosynthetic process"/>
    <property type="evidence" value="ECO:0007669"/>
    <property type="project" value="InterPro"/>
</dbReference>
<feature type="domain" description="EF-hand" evidence="5">
    <location>
        <begin position="261"/>
        <end position="296"/>
    </location>
</feature>
<protein>
    <submittedName>
        <fullName evidence="6">Phosphatidylserine decarboxylase</fullName>
    </submittedName>
</protein>
<gene>
    <name evidence="6" type="ORF">CYMTET_18119</name>
</gene>
<sequence>MSLPIFFVSRLSFGLDDASSGVGSLSVRSTERTRFKPPRFHGKASRFTKNCAKMGCGQSKEEPDNLNRKESINKHGGSERNKTKTDMLGVVTVAIGKLEGFLPKHKKVQCIISWGGQTFKSVSKKGSTDITWEDSCHIWISPDQVQNKVLIAIYEDYSMKKDSFLAGNLVDIEALMAGTHTLDISIDLFPENVTHGQVYQASESLGKFHCFASIQRTDEIKRAFWESSMRSVDADADGKLDKEEFKELIDVLQTGEKDRGVPQEDAESLFKELDSNQDNYIDVKELTEGLANKNLVSNYSLYEWAIQNWVNSNQGMGGMKGGFAFQTSEWLGMKDYSEGLNTGMQASFILVKNRETGMMIQEKISQAVNLAMRTMYQTVAGRAMLWLPSTTEAMRKASELAGSLKDKPSSADEIPGFVKTFALNITEVAEPLENFQNFNDFFMRKLKPEARPIHEPSNPKWAVQPADARVVAFESVS</sequence>
<dbReference type="InterPro" id="IPR035892">
    <property type="entry name" value="C2_domain_sf"/>
</dbReference>
<accession>A0AAE0L6L4</accession>
<evidence type="ECO:0000256" key="4">
    <source>
        <dbReference type="SAM" id="MobiDB-lite"/>
    </source>
</evidence>
<name>A0AAE0L6L4_9CHLO</name>
<evidence type="ECO:0000256" key="2">
    <source>
        <dbReference type="ARBA" id="ARBA00022837"/>
    </source>
</evidence>
<evidence type="ECO:0000313" key="7">
    <source>
        <dbReference type="Proteomes" id="UP001190700"/>
    </source>
</evidence>
<dbReference type="PROSITE" id="PS50222">
    <property type="entry name" value="EF_HAND_2"/>
    <property type="match status" value="2"/>
</dbReference>
<comment type="caution">
    <text evidence="6">The sequence shown here is derived from an EMBL/GenBank/DDBJ whole genome shotgun (WGS) entry which is preliminary data.</text>
</comment>
<keyword evidence="1" id="KW-0210">Decarboxylase</keyword>
<dbReference type="SUPFAM" id="SSF47473">
    <property type="entry name" value="EF-hand"/>
    <property type="match status" value="1"/>
</dbReference>
<dbReference type="SMART" id="SM00054">
    <property type="entry name" value="EFh"/>
    <property type="match status" value="2"/>
</dbReference>
<dbReference type="InterPro" id="IPR018247">
    <property type="entry name" value="EF_Hand_1_Ca_BS"/>
</dbReference>
<dbReference type="CDD" id="cd00051">
    <property type="entry name" value="EFh"/>
    <property type="match status" value="1"/>
</dbReference>
<keyword evidence="3" id="KW-0456">Lyase</keyword>
<dbReference type="InterPro" id="IPR011992">
    <property type="entry name" value="EF-hand-dom_pair"/>
</dbReference>
<dbReference type="CDD" id="cd00030">
    <property type="entry name" value="C2"/>
    <property type="match status" value="1"/>
</dbReference>
<dbReference type="SUPFAM" id="SSF49562">
    <property type="entry name" value="C2 domain (Calcium/lipid-binding domain, CaLB)"/>
    <property type="match status" value="1"/>
</dbReference>
<keyword evidence="7" id="KW-1185">Reference proteome</keyword>
<evidence type="ECO:0000256" key="1">
    <source>
        <dbReference type="ARBA" id="ARBA00022793"/>
    </source>
</evidence>
<dbReference type="AlphaFoldDB" id="A0AAE0L6L4"/>
<dbReference type="Pfam" id="PF02666">
    <property type="entry name" value="PS_Dcarbxylase"/>
    <property type="match status" value="1"/>
</dbReference>
<feature type="region of interest" description="Disordered" evidence="4">
    <location>
        <begin position="54"/>
        <end position="83"/>
    </location>
</feature>
<dbReference type="GO" id="GO:0005509">
    <property type="term" value="F:calcium ion binding"/>
    <property type="evidence" value="ECO:0007669"/>
    <property type="project" value="InterPro"/>
</dbReference>
<dbReference type="EMBL" id="LGRX02008340">
    <property type="protein sequence ID" value="KAK3273650.1"/>
    <property type="molecule type" value="Genomic_DNA"/>
</dbReference>
<dbReference type="Proteomes" id="UP001190700">
    <property type="component" value="Unassembled WGS sequence"/>
</dbReference>
<proteinExistence type="predicted"/>
<dbReference type="Gene3D" id="1.10.238.10">
    <property type="entry name" value="EF-hand"/>
    <property type="match status" value="1"/>
</dbReference>
<organism evidence="6 7">
    <name type="scientific">Cymbomonas tetramitiformis</name>
    <dbReference type="NCBI Taxonomy" id="36881"/>
    <lineage>
        <taxon>Eukaryota</taxon>
        <taxon>Viridiplantae</taxon>
        <taxon>Chlorophyta</taxon>
        <taxon>Pyramimonadophyceae</taxon>
        <taxon>Pyramimonadales</taxon>
        <taxon>Pyramimonadaceae</taxon>
        <taxon>Cymbomonas</taxon>
    </lineage>
</organism>
<feature type="non-terminal residue" evidence="6">
    <location>
        <position position="477"/>
    </location>
</feature>
<dbReference type="PANTHER" id="PTHR10067:SF17">
    <property type="entry name" value="PHOSPHATIDYLSERINE DECARBOXYLASE PROENZYME 2"/>
    <property type="match status" value="1"/>
</dbReference>
<dbReference type="InterPro" id="IPR002048">
    <property type="entry name" value="EF_hand_dom"/>
</dbReference>
<dbReference type="InterPro" id="IPR003817">
    <property type="entry name" value="PS_Dcarbxylase"/>
</dbReference>
<dbReference type="Pfam" id="PF13499">
    <property type="entry name" value="EF-hand_7"/>
    <property type="match status" value="1"/>
</dbReference>
<dbReference type="PROSITE" id="PS00018">
    <property type="entry name" value="EF_HAND_1"/>
    <property type="match status" value="2"/>
</dbReference>
<evidence type="ECO:0000259" key="5">
    <source>
        <dbReference type="PROSITE" id="PS50222"/>
    </source>
</evidence>